<protein>
    <submittedName>
        <fullName evidence="3">PIN domain-containing protein</fullName>
    </submittedName>
</protein>
<keyword evidence="4" id="KW-1185">Reference proteome</keyword>
<gene>
    <name evidence="3" type="ORF">EQG79_05345</name>
</gene>
<feature type="domain" description="PIN" evidence="2">
    <location>
        <begin position="8"/>
        <end position="124"/>
    </location>
</feature>
<dbReference type="InterPro" id="IPR002716">
    <property type="entry name" value="PIN_dom"/>
</dbReference>
<dbReference type="SUPFAM" id="SSF88723">
    <property type="entry name" value="PIN domain-like"/>
    <property type="match status" value="1"/>
</dbReference>
<evidence type="ECO:0000313" key="3">
    <source>
        <dbReference type="EMBL" id="RYC71565.1"/>
    </source>
</evidence>
<dbReference type="CDD" id="cd09871">
    <property type="entry name" value="PIN_MtVapC28-VapC30-like"/>
    <property type="match status" value="1"/>
</dbReference>
<dbReference type="InterPro" id="IPR029060">
    <property type="entry name" value="PIN-like_dom_sf"/>
</dbReference>
<keyword evidence="1" id="KW-0175">Coiled coil</keyword>
<feature type="coiled-coil region" evidence="1">
    <location>
        <begin position="43"/>
        <end position="70"/>
    </location>
</feature>
<comment type="caution">
    <text evidence="3">The sequence shown here is derived from an EMBL/GenBank/DDBJ whole genome shotgun (WGS) entry which is preliminary data.</text>
</comment>
<dbReference type="Pfam" id="PF10130">
    <property type="entry name" value="PIN_2"/>
    <property type="match status" value="1"/>
</dbReference>
<proteinExistence type="predicted"/>
<dbReference type="AlphaFoldDB" id="A0A4Q2UUP5"/>
<name>A0A4Q2UUP5_9BACT</name>
<dbReference type="RefSeq" id="WP_077919223.1">
    <property type="nucleotide sequence ID" value="NZ_SBLB01000001.1"/>
</dbReference>
<dbReference type="Gene3D" id="3.40.50.1010">
    <property type="entry name" value="5'-nuclease"/>
    <property type="match status" value="1"/>
</dbReference>
<organism evidence="3 4">
    <name type="scientific">Spirosoma sordidisoli</name>
    <dbReference type="NCBI Taxonomy" id="2502893"/>
    <lineage>
        <taxon>Bacteria</taxon>
        <taxon>Pseudomonadati</taxon>
        <taxon>Bacteroidota</taxon>
        <taxon>Cytophagia</taxon>
        <taxon>Cytophagales</taxon>
        <taxon>Cytophagaceae</taxon>
        <taxon>Spirosoma</taxon>
    </lineage>
</organism>
<accession>A0A4Q2UUP5</accession>
<evidence type="ECO:0000259" key="2">
    <source>
        <dbReference type="Pfam" id="PF10130"/>
    </source>
</evidence>
<dbReference type="EMBL" id="SBLB01000001">
    <property type="protein sequence ID" value="RYC71565.1"/>
    <property type="molecule type" value="Genomic_DNA"/>
</dbReference>
<reference evidence="3 4" key="1">
    <citation type="submission" date="2019-01" db="EMBL/GenBank/DDBJ databases">
        <title>Spirosoma flava sp. nov., a propanil-degrading bacterium isolated from herbicide-contaminated soil.</title>
        <authorList>
            <person name="Zhang L."/>
            <person name="Jiang J.-D."/>
        </authorList>
    </citation>
    <scope>NUCLEOTIDE SEQUENCE [LARGE SCALE GENOMIC DNA]</scope>
    <source>
        <strain evidence="3 4">TY50</strain>
    </source>
</reference>
<sequence length="140" mass="16098">MSSKPPLVVDTNIVFKALRAKQSAIRDALIDNQYQLYAPKFLIVEIFKHKEKLLRNNAQLEDELYEYLNGLLQRITFVSEESISIGSYLEAYRLCKGIDEKDVPFVALAIELGCSLWTRDQPIREGLTARGFTAFYDIFD</sequence>
<evidence type="ECO:0000256" key="1">
    <source>
        <dbReference type="SAM" id="Coils"/>
    </source>
</evidence>
<evidence type="ECO:0000313" key="4">
    <source>
        <dbReference type="Proteomes" id="UP000290407"/>
    </source>
</evidence>
<dbReference type="Proteomes" id="UP000290407">
    <property type="component" value="Unassembled WGS sequence"/>
</dbReference>